<dbReference type="Proteomes" id="UP001367513">
    <property type="component" value="Unassembled WGS sequence"/>
</dbReference>
<dbReference type="EMBL" id="JBBPIX010000002">
    <property type="protein sequence ID" value="MEK6463388.1"/>
    <property type="molecule type" value="Genomic_DNA"/>
</dbReference>
<dbReference type="NCBIfam" id="NF004833">
    <property type="entry name" value="PRK06185.1-1"/>
    <property type="match status" value="1"/>
</dbReference>
<evidence type="ECO:0000313" key="3">
    <source>
        <dbReference type="EMBL" id="MEK6463388.1"/>
    </source>
</evidence>
<protein>
    <submittedName>
        <fullName evidence="3">FAD-dependent oxidoreductase</fullName>
    </submittedName>
</protein>
<keyword evidence="4" id="KW-1185">Reference proteome</keyword>
<dbReference type="NCBIfam" id="NF004834">
    <property type="entry name" value="PRK06185.1-3"/>
    <property type="match status" value="1"/>
</dbReference>
<gene>
    <name evidence="3" type="ORF">WG925_06485</name>
</gene>
<evidence type="ECO:0000259" key="2">
    <source>
        <dbReference type="Pfam" id="PF01494"/>
    </source>
</evidence>
<organism evidence="3 4">
    <name type="scientific">Pseudonocardia alni subsp. carboxydivorans</name>
    <dbReference type="NCBI Taxonomy" id="415010"/>
    <lineage>
        <taxon>Bacteria</taxon>
        <taxon>Bacillati</taxon>
        <taxon>Actinomycetota</taxon>
        <taxon>Actinomycetes</taxon>
        <taxon>Pseudonocardiales</taxon>
        <taxon>Pseudonocardiaceae</taxon>
        <taxon>Pseudonocardia</taxon>
    </lineage>
</organism>
<dbReference type="InterPro" id="IPR050631">
    <property type="entry name" value="PheA/TfdB_FAD_monoxygenase"/>
</dbReference>
<evidence type="ECO:0000313" key="4">
    <source>
        <dbReference type="Proteomes" id="UP001367513"/>
    </source>
</evidence>
<dbReference type="RefSeq" id="WP_346109162.1">
    <property type="nucleotide sequence ID" value="NZ_BAAAOD010000125.1"/>
</dbReference>
<dbReference type="SUPFAM" id="SSF51905">
    <property type="entry name" value="FAD/NAD(P)-binding domain"/>
    <property type="match status" value="1"/>
</dbReference>
<evidence type="ECO:0000256" key="1">
    <source>
        <dbReference type="ARBA" id="ARBA00023002"/>
    </source>
</evidence>
<dbReference type="PANTHER" id="PTHR43476:SF5">
    <property type="entry name" value="FAD-DEPENDENT MONOOXYGENASE"/>
    <property type="match status" value="1"/>
</dbReference>
<dbReference type="Pfam" id="PF01494">
    <property type="entry name" value="FAD_binding_3"/>
    <property type="match status" value="1"/>
</dbReference>
<proteinExistence type="predicted"/>
<sequence length="420" mass="45815">MSERTTCCVVGGGPAGMMLGLLLARAGVEVTVLEKHGDFLRDFRGDTVHPTTLDLLDDLGLGERFAALPQSRVDEVVIPDERGGAQRIGNMSLLRRVGVRHPYVALVPQWDLLNLLAEVAADEPAFHLRLDTRATSLVRENGRVVGVRYATTTAPGEETTGEIRADLTVACDGRHSVLRAGSGLPVTEYDVPFDTWWFRLPRRPEEQRATLRPRIGKGRFAVVIPREGYYQIGYLAPKGTDARLRAAGVEAFRADIADLMPEYADRVDEIASMDEVKHLDVKLNRLRRWHVDGLLCIGDAAHAMSPIGGVGINLAIQDAVAAATLLAAPLQRGTLTERDLGRVRNRRLLPTVLVQGLQRIMHRTIAGPALAGRLDGPPAPLLRLMRAVPAAQIVPAYLVGVGFRPERAPDFARREPVPAG</sequence>
<dbReference type="InterPro" id="IPR002938">
    <property type="entry name" value="FAD-bd"/>
</dbReference>
<accession>A0ABU9AAH9</accession>
<dbReference type="PANTHER" id="PTHR43476">
    <property type="entry name" value="3-(3-HYDROXY-PHENYL)PROPIONATE/3-HYDROXYCINNAMIC ACID HYDROXYLASE"/>
    <property type="match status" value="1"/>
</dbReference>
<keyword evidence="1" id="KW-0560">Oxidoreductase</keyword>
<dbReference type="PRINTS" id="PR00420">
    <property type="entry name" value="RNGMNOXGNASE"/>
</dbReference>
<feature type="domain" description="FAD-binding" evidence="2">
    <location>
        <begin position="5"/>
        <end position="331"/>
    </location>
</feature>
<name>A0ABU9AAH9_PSEA5</name>
<reference evidence="3 4" key="1">
    <citation type="submission" date="2024-03" db="EMBL/GenBank/DDBJ databases">
        <title>Draft genome sequence of Pseudonocardia carboxydivorans JCM 14827.</title>
        <authorList>
            <person name="Duangmal K."/>
        </authorList>
    </citation>
    <scope>NUCLEOTIDE SEQUENCE [LARGE SCALE GENOMIC DNA]</scope>
    <source>
        <strain evidence="3 4">JCM 14827</strain>
    </source>
</reference>
<dbReference type="Gene3D" id="3.50.50.60">
    <property type="entry name" value="FAD/NAD(P)-binding domain"/>
    <property type="match status" value="1"/>
</dbReference>
<comment type="caution">
    <text evidence="3">The sequence shown here is derived from an EMBL/GenBank/DDBJ whole genome shotgun (WGS) entry which is preliminary data.</text>
</comment>
<dbReference type="InterPro" id="IPR036188">
    <property type="entry name" value="FAD/NAD-bd_sf"/>
</dbReference>